<comment type="caution">
    <text evidence="2">The sequence shown here is derived from an EMBL/GenBank/DDBJ whole genome shotgun (WGS) entry which is preliminary data.</text>
</comment>
<evidence type="ECO:0000313" key="3">
    <source>
        <dbReference type="Proteomes" id="UP000235145"/>
    </source>
</evidence>
<evidence type="ECO:0000259" key="1">
    <source>
        <dbReference type="Pfam" id="PF13966"/>
    </source>
</evidence>
<keyword evidence="3" id="KW-1185">Reference proteome</keyword>
<dbReference type="AlphaFoldDB" id="A0A9R1X6U4"/>
<name>A0A9R1X6U4_LACSA</name>
<evidence type="ECO:0000313" key="2">
    <source>
        <dbReference type="EMBL" id="KAJ0201576.1"/>
    </source>
</evidence>
<gene>
    <name evidence="2" type="ORF">LSAT_V11C600315980</name>
</gene>
<dbReference type="EMBL" id="NBSK02000006">
    <property type="protein sequence ID" value="KAJ0201576.1"/>
    <property type="molecule type" value="Genomic_DNA"/>
</dbReference>
<dbReference type="Pfam" id="PF13966">
    <property type="entry name" value="zf-RVT"/>
    <property type="match status" value="1"/>
</dbReference>
<feature type="domain" description="Reverse transcriptase zinc-binding" evidence="1">
    <location>
        <begin position="196"/>
        <end position="255"/>
    </location>
</feature>
<accession>A0A9R1X6U4</accession>
<dbReference type="PANTHER" id="PTHR33116:SF78">
    <property type="entry name" value="OS12G0587133 PROTEIN"/>
    <property type="match status" value="1"/>
</dbReference>
<dbReference type="Proteomes" id="UP000235145">
    <property type="component" value="Unassembled WGS sequence"/>
</dbReference>
<organism evidence="2 3">
    <name type="scientific">Lactuca sativa</name>
    <name type="common">Garden lettuce</name>
    <dbReference type="NCBI Taxonomy" id="4236"/>
    <lineage>
        <taxon>Eukaryota</taxon>
        <taxon>Viridiplantae</taxon>
        <taxon>Streptophyta</taxon>
        <taxon>Embryophyta</taxon>
        <taxon>Tracheophyta</taxon>
        <taxon>Spermatophyta</taxon>
        <taxon>Magnoliopsida</taxon>
        <taxon>eudicotyledons</taxon>
        <taxon>Gunneridae</taxon>
        <taxon>Pentapetalae</taxon>
        <taxon>asterids</taxon>
        <taxon>campanulids</taxon>
        <taxon>Asterales</taxon>
        <taxon>Asteraceae</taxon>
        <taxon>Cichorioideae</taxon>
        <taxon>Cichorieae</taxon>
        <taxon>Lactucinae</taxon>
        <taxon>Lactuca</taxon>
    </lineage>
</organism>
<reference evidence="2 3" key="1">
    <citation type="journal article" date="2017" name="Nat. Commun.">
        <title>Genome assembly with in vitro proximity ligation data and whole-genome triplication in lettuce.</title>
        <authorList>
            <person name="Reyes-Chin-Wo S."/>
            <person name="Wang Z."/>
            <person name="Yang X."/>
            <person name="Kozik A."/>
            <person name="Arikit S."/>
            <person name="Song C."/>
            <person name="Xia L."/>
            <person name="Froenicke L."/>
            <person name="Lavelle D.O."/>
            <person name="Truco M.J."/>
            <person name="Xia R."/>
            <person name="Zhu S."/>
            <person name="Xu C."/>
            <person name="Xu H."/>
            <person name="Xu X."/>
            <person name="Cox K."/>
            <person name="Korf I."/>
            <person name="Meyers B.C."/>
            <person name="Michelmore R.W."/>
        </authorList>
    </citation>
    <scope>NUCLEOTIDE SEQUENCE [LARGE SCALE GENOMIC DNA]</scope>
    <source>
        <strain evidence="3">cv. Salinas</strain>
        <tissue evidence="2">Seedlings</tissue>
    </source>
</reference>
<proteinExistence type="predicted"/>
<sequence>MEGVNLCKSKVFGIGVDDIDIAMLASILHCESASFPFSYLGLPIGDNMKLTRNWNPIVKKFNAKLSLWKARSLSFGGRLTIVKSNLSSLPLYYFSNFKAPKKIIELLEELFTTSIVLMENLWLNVEIRGWNRTHFWKEKWCGDITLKDTFPKLYKIESNKNCKKRLPRKGKEMAELEGLEAVVAGLMALNLGANGNMADFQWVSWVPIKVNCFIWRLLYSMIPFAYNLLLRGVVINELSCKWCGSEMESIEHVFFN</sequence>
<dbReference type="InterPro" id="IPR026960">
    <property type="entry name" value="RVT-Znf"/>
</dbReference>
<dbReference type="PANTHER" id="PTHR33116">
    <property type="entry name" value="REVERSE TRANSCRIPTASE ZINC-BINDING DOMAIN-CONTAINING PROTEIN-RELATED-RELATED"/>
    <property type="match status" value="1"/>
</dbReference>
<protein>
    <recommendedName>
        <fullName evidence="1">Reverse transcriptase zinc-binding domain-containing protein</fullName>
    </recommendedName>
</protein>